<accession>A0A6F9DTP1</accession>
<evidence type="ECO:0000256" key="4">
    <source>
        <dbReference type="ARBA" id="ARBA00023015"/>
    </source>
</evidence>
<dbReference type="PANTHER" id="PTHR48033">
    <property type="entry name" value="RNA-BINDING (RRM/RBD/RNP MOTIFS) FAMILY PROTEIN"/>
    <property type="match status" value="1"/>
</dbReference>
<dbReference type="InterPro" id="IPR035979">
    <property type="entry name" value="RBD_domain_sf"/>
</dbReference>
<dbReference type="Pfam" id="PF00076">
    <property type="entry name" value="RRM_1"/>
    <property type="match status" value="2"/>
</dbReference>
<dbReference type="GO" id="GO:0000785">
    <property type="term" value="C:chromatin"/>
    <property type="evidence" value="ECO:0007669"/>
    <property type="project" value="TreeGrafter"/>
</dbReference>
<comment type="subcellular location">
    <subcellularLocation>
        <location evidence="1">Nucleus</location>
    </subcellularLocation>
</comment>
<keyword evidence="3" id="KW-0677">Repeat</keyword>
<dbReference type="CDD" id="cd19609">
    <property type="entry name" value="NTD_TDP-43"/>
    <property type="match status" value="1"/>
</dbReference>
<evidence type="ECO:0000256" key="2">
    <source>
        <dbReference type="ARBA" id="ARBA00022664"/>
    </source>
</evidence>
<feature type="region of interest" description="Disordered" evidence="9">
    <location>
        <begin position="362"/>
        <end position="396"/>
    </location>
</feature>
<feature type="compositionally biased region" description="Polar residues" evidence="9">
    <location>
        <begin position="298"/>
        <end position="308"/>
    </location>
</feature>
<dbReference type="InterPro" id="IPR012677">
    <property type="entry name" value="Nucleotide-bd_a/b_plait_sf"/>
</dbReference>
<dbReference type="GO" id="GO:0005654">
    <property type="term" value="C:nucleoplasm"/>
    <property type="evidence" value="ECO:0007669"/>
    <property type="project" value="TreeGrafter"/>
</dbReference>
<organism evidence="11">
    <name type="scientific">Phallusia mammillata</name>
    <dbReference type="NCBI Taxonomy" id="59560"/>
    <lineage>
        <taxon>Eukaryota</taxon>
        <taxon>Metazoa</taxon>
        <taxon>Chordata</taxon>
        <taxon>Tunicata</taxon>
        <taxon>Ascidiacea</taxon>
        <taxon>Phlebobranchia</taxon>
        <taxon>Ascidiidae</taxon>
        <taxon>Phallusia</taxon>
    </lineage>
</organism>
<evidence type="ECO:0000256" key="9">
    <source>
        <dbReference type="SAM" id="MobiDB-lite"/>
    </source>
</evidence>
<dbReference type="GO" id="GO:0003723">
    <property type="term" value="F:RNA binding"/>
    <property type="evidence" value="ECO:0007669"/>
    <property type="project" value="UniProtKB-UniRule"/>
</dbReference>
<dbReference type="CDD" id="cd12322">
    <property type="entry name" value="RRM2_TDP43"/>
    <property type="match status" value="1"/>
</dbReference>
<dbReference type="FunFam" id="3.30.70.330:FF:000098">
    <property type="entry name" value="TAR DNA-binding protein 43"/>
    <property type="match status" value="1"/>
</dbReference>
<dbReference type="PROSITE" id="PS50102">
    <property type="entry name" value="RRM"/>
    <property type="match status" value="2"/>
</dbReference>
<dbReference type="SMART" id="SM00360">
    <property type="entry name" value="RRM"/>
    <property type="match status" value="2"/>
</dbReference>
<dbReference type="InterPro" id="IPR000504">
    <property type="entry name" value="RRM_dom"/>
</dbReference>
<reference evidence="11" key="1">
    <citation type="submission" date="2020-04" db="EMBL/GenBank/DDBJ databases">
        <authorList>
            <person name="Neveu A P."/>
        </authorList>
    </citation>
    <scope>NUCLEOTIDE SEQUENCE</scope>
    <source>
        <tissue evidence="11">Whole embryo</tissue>
    </source>
</reference>
<dbReference type="SUPFAM" id="SSF54928">
    <property type="entry name" value="RNA-binding domain, RBD"/>
    <property type="match status" value="1"/>
</dbReference>
<sequence>MSFVRIAEDEHDEEPIEIPVENDGTLFLSSICAQFPGACGLKYRNPETHTMRGVKVVDGILYPPDVEQFWKNYLYITVYPKDNKRKMEEDQDSQSIRSKRPAQKCSDLIVLGLPWKVTEKDLEDYFAPFGELVMTLIKRDAAGKSRGYGFIRFANYEAQETVIKQRHQLDGRWCDVKIPHSKVQSSGQTSGKVFVGRITDSMTKEDLKSYFEHFGEVDDVYIPTPFRAFAFVTFRDSAVAARLIGEDQVINGVSVYINTADPKGTKEQSKPNTENMSYQYQSGSSRSNQSGRYYGAAPNSQGQYSGDMQPNLPYNPAGGMGVAGGQGNFSGGFNMMNPAVLAAALGSWNSMLNGMFGEQMAQNMNKRPGGSGNRPGWPTDVKDSPPWNNKGDTKWS</sequence>
<gene>
    <name evidence="11" type="primary">Tardbp</name>
</gene>
<keyword evidence="8" id="KW-0694">RNA-binding</keyword>
<proteinExistence type="evidence at transcript level"/>
<feature type="compositionally biased region" description="Low complexity" evidence="9">
    <location>
        <begin position="277"/>
        <end position="295"/>
    </location>
</feature>
<evidence type="ECO:0000256" key="1">
    <source>
        <dbReference type="ARBA" id="ARBA00004123"/>
    </source>
</evidence>
<dbReference type="Pfam" id="PF18694">
    <property type="entry name" value="TDP-43_N"/>
    <property type="match status" value="1"/>
</dbReference>
<keyword evidence="7" id="KW-0539">Nucleus</keyword>
<keyword evidence="4" id="KW-0805">Transcription regulation</keyword>
<name>A0A6F9DTP1_9ASCI</name>
<dbReference type="GO" id="GO:0010468">
    <property type="term" value="P:regulation of gene expression"/>
    <property type="evidence" value="ECO:0007669"/>
    <property type="project" value="TreeGrafter"/>
</dbReference>
<evidence type="ECO:0000256" key="6">
    <source>
        <dbReference type="ARBA" id="ARBA00023187"/>
    </source>
</evidence>
<evidence type="ECO:0000256" key="5">
    <source>
        <dbReference type="ARBA" id="ARBA00023163"/>
    </source>
</evidence>
<dbReference type="CDD" id="cd12321">
    <property type="entry name" value="RRM1_TDP43"/>
    <property type="match status" value="1"/>
</dbReference>
<keyword evidence="2" id="KW-0507">mRNA processing</keyword>
<evidence type="ECO:0000259" key="10">
    <source>
        <dbReference type="PROSITE" id="PS50102"/>
    </source>
</evidence>
<dbReference type="PANTHER" id="PTHR48033:SF9">
    <property type="entry name" value="TAR DNA-BINDING PROTEIN 43"/>
    <property type="match status" value="1"/>
</dbReference>
<dbReference type="GO" id="GO:0008380">
    <property type="term" value="P:RNA splicing"/>
    <property type="evidence" value="ECO:0007669"/>
    <property type="project" value="UniProtKB-KW"/>
</dbReference>
<feature type="domain" description="RRM" evidence="10">
    <location>
        <begin position="191"/>
        <end position="262"/>
    </location>
</feature>
<evidence type="ECO:0000313" key="11">
    <source>
        <dbReference type="EMBL" id="CAB3266817.1"/>
    </source>
</evidence>
<dbReference type="AlphaFoldDB" id="A0A6F9DTP1"/>
<dbReference type="InterPro" id="IPR041105">
    <property type="entry name" value="TDP-43_N"/>
</dbReference>
<dbReference type="Gene3D" id="3.30.70.330">
    <property type="match status" value="2"/>
</dbReference>
<feature type="domain" description="RRM" evidence="10">
    <location>
        <begin position="106"/>
        <end position="183"/>
    </location>
</feature>
<dbReference type="EMBL" id="LR790955">
    <property type="protein sequence ID" value="CAB3266817.1"/>
    <property type="molecule type" value="mRNA"/>
</dbReference>
<evidence type="ECO:0000256" key="3">
    <source>
        <dbReference type="ARBA" id="ARBA00022737"/>
    </source>
</evidence>
<keyword evidence="6" id="KW-0508">mRNA splicing</keyword>
<dbReference type="GO" id="GO:0006397">
    <property type="term" value="P:mRNA processing"/>
    <property type="evidence" value="ECO:0007669"/>
    <property type="project" value="UniProtKB-KW"/>
</dbReference>
<keyword evidence="5" id="KW-0804">Transcription</keyword>
<evidence type="ECO:0000256" key="8">
    <source>
        <dbReference type="PROSITE-ProRule" id="PRU00176"/>
    </source>
</evidence>
<feature type="region of interest" description="Disordered" evidence="9">
    <location>
        <begin position="260"/>
        <end position="312"/>
    </location>
</feature>
<evidence type="ECO:0000256" key="7">
    <source>
        <dbReference type="ARBA" id="ARBA00023242"/>
    </source>
</evidence>
<protein>
    <submittedName>
        <fullName evidence="11">Tardbp protein</fullName>
    </submittedName>
</protein>